<reference evidence="2" key="1">
    <citation type="submission" date="2021-01" db="EMBL/GenBank/DDBJ databases">
        <title>Whole genome shotgun sequence of Virgisporangium ochraceum NBRC 16418.</title>
        <authorList>
            <person name="Komaki H."/>
            <person name="Tamura T."/>
        </authorList>
    </citation>
    <scope>NUCLEOTIDE SEQUENCE</scope>
    <source>
        <strain evidence="2">NBRC 16418</strain>
    </source>
</reference>
<sequence length="489" mass="52197">MNTGELLDEAAAAIARATVALRGNRPDTPDEQAAVAVARTRLYRELEQHVGLLGNADTGLAASLHDATAAVRAAMPAQLPHAPSAGPVSRALHNAVVELVTVNGALAEHLGTAHGRPQTPEGAALRAGHGRADNLAAAARLIAAAVELDTRLRVNGWLRPGPDAGSWQPLLIATSADVTRTEQGDLAVHALLAAARGNAADAPSRHVSAVAVTGDRPLQWTQIPSSNLVVDAMDAVRSALYTSDTRLTARETARIARSALMINYQVGHVLSHTTALGDKAAGRARRAVTQWRNAAEAADLLRSPIDPPPGGHTADNALRAVSDWFSRHLGPPGDWRPIAKWPMLRPGQDWQTLATDVAARLPEIALLMVEQVGRTQEASEFLRAAALHRQPGKSIYLARWERAPTDDPVYTQLCNALRNAFNAGSKLAEFIGAKRPVGVLDAVKALRDRGERTTVRSIMRNSYATPPAAEPRSQSIEPASKEESPRRHR</sequence>
<feature type="compositionally biased region" description="Basic and acidic residues" evidence="1">
    <location>
        <begin position="479"/>
        <end position="489"/>
    </location>
</feature>
<accession>A0A8J3ZUX0</accession>
<proteinExistence type="predicted"/>
<keyword evidence="3" id="KW-1185">Reference proteome</keyword>
<name>A0A8J3ZUX0_9ACTN</name>
<dbReference type="RefSeq" id="WP_203927895.1">
    <property type="nucleotide sequence ID" value="NZ_BOPH01000034.1"/>
</dbReference>
<dbReference type="Proteomes" id="UP000635606">
    <property type="component" value="Unassembled WGS sequence"/>
</dbReference>
<protein>
    <submittedName>
        <fullName evidence="2">Uncharacterized protein</fullName>
    </submittedName>
</protein>
<organism evidence="2 3">
    <name type="scientific">Virgisporangium ochraceum</name>
    <dbReference type="NCBI Taxonomy" id="65505"/>
    <lineage>
        <taxon>Bacteria</taxon>
        <taxon>Bacillati</taxon>
        <taxon>Actinomycetota</taxon>
        <taxon>Actinomycetes</taxon>
        <taxon>Micromonosporales</taxon>
        <taxon>Micromonosporaceae</taxon>
        <taxon>Virgisporangium</taxon>
    </lineage>
</organism>
<feature type="region of interest" description="Disordered" evidence="1">
    <location>
        <begin position="459"/>
        <end position="489"/>
    </location>
</feature>
<comment type="caution">
    <text evidence="2">The sequence shown here is derived from an EMBL/GenBank/DDBJ whole genome shotgun (WGS) entry which is preliminary data.</text>
</comment>
<dbReference type="EMBL" id="BOPH01000034">
    <property type="protein sequence ID" value="GIJ67940.1"/>
    <property type="molecule type" value="Genomic_DNA"/>
</dbReference>
<evidence type="ECO:0000313" key="2">
    <source>
        <dbReference type="EMBL" id="GIJ67940.1"/>
    </source>
</evidence>
<dbReference type="AlphaFoldDB" id="A0A8J3ZUX0"/>
<evidence type="ECO:0000256" key="1">
    <source>
        <dbReference type="SAM" id="MobiDB-lite"/>
    </source>
</evidence>
<evidence type="ECO:0000313" key="3">
    <source>
        <dbReference type="Proteomes" id="UP000635606"/>
    </source>
</evidence>
<gene>
    <name evidence="2" type="ORF">Voc01_028570</name>
</gene>